<proteinExistence type="predicted"/>
<evidence type="ECO:0000313" key="1">
    <source>
        <dbReference type="EMBL" id="CDP94556.1"/>
    </source>
</evidence>
<sequence length="68" mass="7992">MMNNSMRKRCAAPPTSNVILEEKVIFPSSPTLTNSRENVNEMENGRQFSSRNYYLHEKLGYTEHKWNN</sequence>
<reference evidence="1" key="1">
    <citation type="journal article" date="2007" name="Science">
        <title>Draft genome of the filarial nematode parasite Brugia malayi.</title>
        <authorList>
            <person name="Ghedin E."/>
            <person name="Wang S."/>
            <person name="Spiro D."/>
            <person name="Caler E."/>
            <person name="Zhao Q."/>
            <person name="Crabtree J."/>
            <person name="Allen J.E."/>
            <person name="Delcher A.L."/>
            <person name="Guiliano D.B."/>
            <person name="Miranda-Saavedra D."/>
            <person name="Angiuoli S.V."/>
            <person name="Creasy T."/>
            <person name="Amedeo P."/>
            <person name="Haas B."/>
            <person name="El-Sayed N.M."/>
            <person name="Wortman J.R."/>
            <person name="Feldblyum T."/>
            <person name="Tallon L."/>
            <person name="Schatz M."/>
            <person name="Shumway M."/>
            <person name="Koo H."/>
            <person name="Salzberg S.L."/>
            <person name="Schobel S."/>
            <person name="Pertea M."/>
            <person name="Pop M."/>
            <person name="White O."/>
            <person name="Barton G.J."/>
            <person name="Carlow C.K."/>
            <person name="Crawford M.J."/>
            <person name="Daub J."/>
            <person name="Dimmic M.W."/>
            <person name="Estes C.F."/>
            <person name="Foster J.M."/>
            <person name="Ganatra M."/>
            <person name="Gregory W.F."/>
            <person name="Johnson N.M."/>
            <person name="Jin J."/>
            <person name="Komuniecki R."/>
            <person name="Korf I."/>
            <person name="Kumar S."/>
            <person name="Laney S."/>
            <person name="Li B.W."/>
            <person name="Li W."/>
            <person name="Lindblom T.H."/>
            <person name="Lustigman S."/>
            <person name="Ma D."/>
            <person name="Maina C.V."/>
            <person name="Martin D.M."/>
            <person name="McCarter J.P."/>
            <person name="McReynolds L."/>
            <person name="Mitreva M."/>
            <person name="Nutman T.B."/>
            <person name="Parkinson J."/>
            <person name="Peregrin-Alvarez J.M."/>
            <person name="Poole C."/>
            <person name="Ren Q."/>
            <person name="Saunders L."/>
            <person name="Sluder A.E."/>
            <person name="Smith K."/>
            <person name="Stanke M."/>
            <person name="Unnasch T.R."/>
            <person name="Ware J."/>
            <person name="Wei A.D."/>
            <person name="Weil G."/>
            <person name="Williams D.J."/>
            <person name="Zhang Y."/>
            <person name="Williams S.A."/>
            <person name="Fraser-Liggett C."/>
            <person name="Slatko B."/>
            <person name="Blaxter M.L."/>
            <person name="Scott A.L."/>
        </authorList>
    </citation>
    <scope>NUCLEOTIDE SEQUENCE</scope>
    <source>
        <strain evidence="1">FR3</strain>
    </source>
</reference>
<organism evidence="1">
    <name type="scientific">Brugia malayi</name>
    <name type="common">Filarial nematode worm</name>
    <dbReference type="NCBI Taxonomy" id="6279"/>
    <lineage>
        <taxon>Eukaryota</taxon>
        <taxon>Metazoa</taxon>
        <taxon>Ecdysozoa</taxon>
        <taxon>Nematoda</taxon>
        <taxon>Chromadorea</taxon>
        <taxon>Rhabditida</taxon>
        <taxon>Spirurina</taxon>
        <taxon>Spiruromorpha</taxon>
        <taxon>Filarioidea</taxon>
        <taxon>Onchocercidae</taxon>
        <taxon>Brugia</taxon>
    </lineage>
</organism>
<dbReference type="EMBL" id="LN856931">
    <property type="protein sequence ID" value="CDP94556.1"/>
    <property type="molecule type" value="Genomic_DNA"/>
</dbReference>
<reference evidence="1" key="2">
    <citation type="submission" date="2012-12" db="EMBL/GenBank/DDBJ databases">
        <authorList>
            <consortium name="WormBase Consortium"/>
            <person name="Ghedin E."/>
            <person name="Paulini M."/>
        </authorList>
    </citation>
    <scope>NUCLEOTIDE SEQUENCE</scope>
    <source>
        <strain evidence="1">FR3</strain>
    </source>
</reference>
<protein>
    <submittedName>
        <fullName evidence="1">Bm1261</fullName>
    </submittedName>
</protein>
<dbReference type="AlphaFoldDB" id="A0A1I9G1J7"/>
<gene>
    <name evidence="1" type="primary">Bm1261</name>
    <name evidence="1" type="ORF">BM_Bm1261</name>
</gene>
<name>A0A1I9G1J7_BRUMA</name>
<accession>A0A1I9G1J7</accession>